<accession>A0ABD1B7I0</accession>
<organism evidence="2 3">
    <name type="scientific">Cardamine amara subsp. amara</name>
    <dbReference type="NCBI Taxonomy" id="228776"/>
    <lineage>
        <taxon>Eukaryota</taxon>
        <taxon>Viridiplantae</taxon>
        <taxon>Streptophyta</taxon>
        <taxon>Embryophyta</taxon>
        <taxon>Tracheophyta</taxon>
        <taxon>Spermatophyta</taxon>
        <taxon>Magnoliopsida</taxon>
        <taxon>eudicotyledons</taxon>
        <taxon>Gunneridae</taxon>
        <taxon>Pentapetalae</taxon>
        <taxon>rosids</taxon>
        <taxon>malvids</taxon>
        <taxon>Brassicales</taxon>
        <taxon>Brassicaceae</taxon>
        <taxon>Cardamineae</taxon>
        <taxon>Cardamine</taxon>
    </lineage>
</organism>
<keyword evidence="3" id="KW-1185">Reference proteome</keyword>
<gene>
    <name evidence="2" type="ORF">V5N11_010213</name>
</gene>
<evidence type="ECO:0000313" key="3">
    <source>
        <dbReference type="Proteomes" id="UP001558713"/>
    </source>
</evidence>
<evidence type="ECO:0000313" key="2">
    <source>
        <dbReference type="EMBL" id="KAL1214887.1"/>
    </source>
</evidence>
<dbReference type="Proteomes" id="UP001558713">
    <property type="component" value="Unassembled WGS sequence"/>
</dbReference>
<dbReference type="PANTHER" id="PTHR35317">
    <property type="entry name" value="OS04G0629600 PROTEIN"/>
    <property type="match status" value="1"/>
</dbReference>
<feature type="coiled-coil region" evidence="1">
    <location>
        <begin position="395"/>
        <end position="429"/>
    </location>
</feature>
<dbReference type="SUPFAM" id="SSF57756">
    <property type="entry name" value="Retrovirus zinc finger-like domains"/>
    <property type="match status" value="1"/>
</dbReference>
<name>A0ABD1B7I0_CARAN</name>
<evidence type="ECO:0000256" key="1">
    <source>
        <dbReference type="SAM" id="Coils"/>
    </source>
</evidence>
<dbReference type="InterPro" id="IPR036875">
    <property type="entry name" value="Znf_CCHC_sf"/>
</dbReference>
<proteinExistence type="predicted"/>
<dbReference type="PANTHER" id="PTHR35317:SF35">
    <property type="entry name" value="DUF4219 DOMAIN-CONTAINING PROTEIN"/>
    <property type="match status" value="1"/>
</dbReference>
<dbReference type="EMBL" id="JBANAX010000296">
    <property type="protein sequence ID" value="KAL1214887.1"/>
    <property type="molecule type" value="Genomic_DNA"/>
</dbReference>
<dbReference type="AlphaFoldDB" id="A0ABD1B7I0"/>
<comment type="caution">
    <text evidence="2">The sequence shown here is derived from an EMBL/GenBank/DDBJ whole genome shotgun (WGS) entry which is preliminary data.</text>
</comment>
<reference evidence="2 3" key="1">
    <citation type="submission" date="2024-04" db="EMBL/GenBank/DDBJ databases">
        <title>Genome assembly C_amara_ONT_v2.</title>
        <authorList>
            <person name="Yant L."/>
            <person name="Moore C."/>
            <person name="Slenker M."/>
        </authorList>
    </citation>
    <scope>NUCLEOTIDE SEQUENCE [LARGE SCALE GENOMIC DNA]</scope>
    <source>
        <tissue evidence="2">Leaf</tissue>
    </source>
</reference>
<keyword evidence="1" id="KW-0175">Coiled coil</keyword>
<dbReference type="Pfam" id="PF14223">
    <property type="entry name" value="Retrotran_gag_2"/>
    <property type="match status" value="1"/>
</dbReference>
<sequence>MESTHQFVVINKPLKLDVEHYGHWKVNMQQVIQVIDLESWIAVEERWNHPTITDADGKKTLKPKKSWSAEEKREAKFNAKALSAIFTSLPRNQFTRVQGCTSAKEAWDILQVAFEGTSNVKRIRIDMLESEFESLTMGTGESVDDFGSKMSSIRREAIVLGKNYKDKKLVKKFLESPPARFQSHKSAIDVALDSDDLKFDHVVGMMQAYELQLKKKEQTAGKRVALMVDQTDELEDKVSLMVKKYLKKFEKGRHGGGSVQSKSGGERSVWKSEKQCAECEGSGHYKTDCPTLKKRNSLRCFECNGYGHTKSDFLAAGKKEKSYVTLSESDSDDDQGNGEILNNFVAYLGVIEEEEYEDPTELINQDQVSESEEEQSEFTVITALIDELAARMKEKQLLSKENKHLVNQISTLESELKNEKAKTGNLEQKLGEQLKSIRMLTKGTMDLDNILSTGRTGNNKWGLGYQGERSYGYTKFMKESAHRAEVDTGC</sequence>
<dbReference type="Gene3D" id="4.10.60.10">
    <property type="entry name" value="Zinc finger, CCHC-type"/>
    <property type="match status" value="1"/>
</dbReference>
<evidence type="ECO:0008006" key="4">
    <source>
        <dbReference type="Google" id="ProtNLM"/>
    </source>
</evidence>
<protein>
    <recommendedName>
        <fullName evidence="4">CCHC-type domain-containing protein</fullName>
    </recommendedName>
</protein>